<proteinExistence type="predicted"/>
<gene>
    <name evidence="1" type="ORF">BGW38_010789</name>
</gene>
<sequence length="323" mass="37100">NTHSETPPECNVSVDDDEVDGLINSITSISHRECNSWVVDGDQCVGCLIDRYQKDVIQRLRRRELKKTEPADTMILGGTFAPWHPTERMVKIFSHRRLKMIQESLRKDLDKLDINDSCIQQAIRYKMNGDTQLAVQELGTLQDYRLRMLFEQLITNLPRKELEVQAEETLVASNIAPILRTFVNHVDDDIHTHFPSTESSTQKRQGLKADKPDFKVMIGDREVSFGEVTGRCQRSDKAKNGWDLWRLVRFGKSVLDEGAQMVPLVQIIYDEGTLYRHFVQIRGIMVLAEVGVFTVPTHLNSIGSFQASLPVLYWYQVIDELLR</sequence>
<dbReference type="EMBL" id="JAABOA010000932">
    <property type="protein sequence ID" value="KAF9582769.1"/>
    <property type="molecule type" value="Genomic_DNA"/>
</dbReference>
<name>A0A9P6FWN6_9FUNG</name>
<dbReference type="Proteomes" id="UP000780801">
    <property type="component" value="Unassembled WGS sequence"/>
</dbReference>
<evidence type="ECO:0000313" key="1">
    <source>
        <dbReference type="EMBL" id="KAF9582769.1"/>
    </source>
</evidence>
<comment type="caution">
    <text evidence="1">The sequence shown here is derived from an EMBL/GenBank/DDBJ whole genome shotgun (WGS) entry which is preliminary data.</text>
</comment>
<keyword evidence="2" id="KW-1185">Reference proteome</keyword>
<dbReference type="OrthoDB" id="2448606at2759"/>
<feature type="non-terminal residue" evidence="1">
    <location>
        <position position="323"/>
    </location>
</feature>
<protein>
    <submittedName>
        <fullName evidence="1">Uncharacterized protein</fullName>
    </submittedName>
</protein>
<organism evidence="1 2">
    <name type="scientific">Lunasporangiospora selenospora</name>
    <dbReference type="NCBI Taxonomy" id="979761"/>
    <lineage>
        <taxon>Eukaryota</taxon>
        <taxon>Fungi</taxon>
        <taxon>Fungi incertae sedis</taxon>
        <taxon>Mucoromycota</taxon>
        <taxon>Mortierellomycotina</taxon>
        <taxon>Mortierellomycetes</taxon>
        <taxon>Mortierellales</taxon>
        <taxon>Mortierellaceae</taxon>
        <taxon>Lunasporangiospora</taxon>
    </lineage>
</organism>
<evidence type="ECO:0000313" key="2">
    <source>
        <dbReference type="Proteomes" id="UP000780801"/>
    </source>
</evidence>
<accession>A0A9P6FWN6</accession>
<reference evidence="1" key="1">
    <citation type="journal article" date="2020" name="Fungal Divers.">
        <title>Resolving the Mortierellaceae phylogeny through synthesis of multi-gene phylogenetics and phylogenomics.</title>
        <authorList>
            <person name="Vandepol N."/>
            <person name="Liber J."/>
            <person name="Desiro A."/>
            <person name="Na H."/>
            <person name="Kennedy M."/>
            <person name="Barry K."/>
            <person name="Grigoriev I.V."/>
            <person name="Miller A.N."/>
            <person name="O'Donnell K."/>
            <person name="Stajich J.E."/>
            <person name="Bonito G."/>
        </authorList>
    </citation>
    <scope>NUCLEOTIDE SEQUENCE</scope>
    <source>
        <strain evidence="1">KOD1015</strain>
    </source>
</reference>
<dbReference type="AlphaFoldDB" id="A0A9P6FWN6"/>